<sequence>MSTCAQRSGARTGSPGQTTQKRAGGMVAGVIREAHVNGIKLVYREEGDPASPPLVLIHGRTADHNDWNGITQHFAARYHVVVPDLRGHGASARPGSYAVTEMAEDVVALLDHLGMGRVTLIGHSLGGVVAYQVAMNHPDRAERLVLEDPPPPVPFRNRPPVVEDDSTGFDWRMVHEVERQLVDPDPAWLEGLGGITAPTLVLSGGKLSHVGADQLAARIPGARLVVIEVGHLIHVTARARFLEAVDAFLAG</sequence>
<dbReference type="PANTHER" id="PTHR43798">
    <property type="entry name" value="MONOACYLGLYCEROL LIPASE"/>
    <property type="match status" value="1"/>
</dbReference>
<comment type="caution">
    <text evidence="2">The sequence shown here is derived from an EMBL/GenBank/DDBJ whole genome shotgun (WGS) entry which is preliminary data.</text>
</comment>
<dbReference type="Pfam" id="PF00561">
    <property type="entry name" value="Abhydrolase_1"/>
    <property type="match status" value="1"/>
</dbReference>
<evidence type="ECO:0000313" key="2">
    <source>
        <dbReference type="EMBL" id="KAB8192335.1"/>
    </source>
</evidence>
<accession>A0A5C4W8F4</accession>
<dbReference type="PRINTS" id="PR00111">
    <property type="entry name" value="ABHYDROLASE"/>
</dbReference>
<evidence type="ECO:0000259" key="1">
    <source>
        <dbReference type="Pfam" id="PF00561"/>
    </source>
</evidence>
<dbReference type="PANTHER" id="PTHR43798:SF33">
    <property type="entry name" value="HYDROLASE, PUTATIVE (AFU_ORTHOLOGUE AFUA_2G14860)-RELATED"/>
    <property type="match status" value="1"/>
</dbReference>
<organism evidence="2 3">
    <name type="scientific">Nonomuraea phyllanthi</name>
    <dbReference type="NCBI Taxonomy" id="2219224"/>
    <lineage>
        <taxon>Bacteria</taxon>
        <taxon>Bacillati</taxon>
        <taxon>Actinomycetota</taxon>
        <taxon>Actinomycetes</taxon>
        <taxon>Streptosporangiales</taxon>
        <taxon>Streptosporangiaceae</taxon>
        <taxon>Nonomuraea</taxon>
    </lineage>
</organism>
<dbReference type="GO" id="GO:0016020">
    <property type="term" value="C:membrane"/>
    <property type="evidence" value="ECO:0007669"/>
    <property type="project" value="TreeGrafter"/>
</dbReference>
<dbReference type="SUPFAM" id="SSF53474">
    <property type="entry name" value="alpha/beta-Hydrolases"/>
    <property type="match status" value="1"/>
</dbReference>
<dbReference type="GO" id="GO:0016787">
    <property type="term" value="F:hydrolase activity"/>
    <property type="evidence" value="ECO:0007669"/>
    <property type="project" value="UniProtKB-KW"/>
</dbReference>
<dbReference type="InterPro" id="IPR050266">
    <property type="entry name" value="AB_hydrolase_sf"/>
</dbReference>
<protein>
    <submittedName>
        <fullName evidence="2">Alpha/beta fold hydrolase</fullName>
    </submittedName>
</protein>
<proteinExistence type="predicted"/>
<dbReference type="InterPro" id="IPR029058">
    <property type="entry name" value="AB_hydrolase_fold"/>
</dbReference>
<dbReference type="Proteomes" id="UP000312512">
    <property type="component" value="Unassembled WGS sequence"/>
</dbReference>
<dbReference type="EMBL" id="VDLX02000010">
    <property type="protein sequence ID" value="KAB8192335.1"/>
    <property type="molecule type" value="Genomic_DNA"/>
</dbReference>
<dbReference type="InterPro" id="IPR000073">
    <property type="entry name" value="AB_hydrolase_1"/>
</dbReference>
<feature type="domain" description="AB hydrolase-1" evidence="1">
    <location>
        <begin position="52"/>
        <end position="169"/>
    </location>
</feature>
<keyword evidence="3" id="KW-1185">Reference proteome</keyword>
<reference evidence="2 3" key="1">
    <citation type="submission" date="2019-10" db="EMBL/GenBank/DDBJ databases">
        <title>Nonomuraea sp. nov., isolated from Phyllanthus amarus.</title>
        <authorList>
            <person name="Klykleung N."/>
            <person name="Tanasupawat S."/>
        </authorList>
    </citation>
    <scope>NUCLEOTIDE SEQUENCE [LARGE SCALE GENOMIC DNA]</scope>
    <source>
        <strain evidence="2 3">PA1-10</strain>
    </source>
</reference>
<keyword evidence="2" id="KW-0378">Hydrolase</keyword>
<dbReference type="AlphaFoldDB" id="A0A5C4W8F4"/>
<dbReference type="Gene3D" id="3.40.50.1820">
    <property type="entry name" value="alpha/beta hydrolase"/>
    <property type="match status" value="2"/>
</dbReference>
<evidence type="ECO:0000313" key="3">
    <source>
        <dbReference type="Proteomes" id="UP000312512"/>
    </source>
</evidence>
<dbReference type="OrthoDB" id="9801162at2"/>
<gene>
    <name evidence="2" type="ORF">FH608_027080</name>
</gene>
<name>A0A5C4W8F4_9ACTN</name>